<dbReference type="EMBL" id="MU864099">
    <property type="protein sequence ID" value="KAK4194104.1"/>
    <property type="molecule type" value="Genomic_DNA"/>
</dbReference>
<dbReference type="Proteomes" id="UP001303160">
    <property type="component" value="Unassembled WGS sequence"/>
</dbReference>
<keyword evidence="4" id="KW-1185">Reference proteome</keyword>
<comment type="caution">
    <text evidence="3">The sequence shown here is derived from an EMBL/GenBank/DDBJ whole genome shotgun (WGS) entry which is preliminary data.</text>
</comment>
<evidence type="ECO:0000313" key="3">
    <source>
        <dbReference type="EMBL" id="KAK4194104.1"/>
    </source>
</evidence>
<accession>A0AAN6X4W2</accession>
<reference evidence="3" key="2">
    <citation type="submission" date="2023-05" db="EMBL/GenBank/DDBJ databases">
        <authorList>
            <consortium name="Lawrence Berkeley National Laboratory"/>
            <person name="Steindorff A."/>
            <person name="Hensen N."/>
            <person name="Bonometti L."/>
            <person name="Westerberg I."/>
            <person name="Brannstrom I.O."/>
            <person name="Guillou S."/>
            <person name="Cros-Aarteil S."/>
            <person name="Calhoun S."/>
            <person name="Haridas S."/>
            <person name="Kuo A."/>
            <person name="Mondo S."/>
            <person name="Pangilinan J."/>
            <person name="Riley R."/>
            <person name="Labutti K."/>
            <person name="Andreopoulos B."/>
            <person name="Lipzen A."/>
            <person name="Chen C."/>
            <person name="Yanf M."/>
            <person name="Daum C."/>
            <person name="Ng V."/>
            <person name="Clum A."/>
            <person name="Ohm R."/>
            <person name="Martin F."/>
            <person name="Silar P."/>
            <person name="Natvig D."/>
            <person name="Lalanne C."/>
            <person name="Gautier V."/>
            <person name="Ament-Velasquez S.L."/>
            <person name="Kruys A."/>
            <person name="Hutchinson M.I."/>
            <person name="Powell A.J."/>
            <person name="Barry K."/>
            <person name="Miller A.N."/>
            <person name="Grigoriev I.V."/>
            <person name="Debuchy R."/>
            <person name="Gladieux P."/>
            <person name="Thoren M.H."/>
            <person name="Johannesson H."/>
        </authorList>
    </citation>
    <scope>NUCLEOTIDE SEQUENCE</scope>
    <source>
        <strain evidence="3">CBS 315.58</strain>
    </source>
</reference>
<organism evidence="3 4">
    <name type="scientific">Triangularia verruculosa</name>
    <dbReference type="NCBI Taxonomy" id="2587418"/>
    <lineage>
        <taxon>Eukaryota</taxon>
        <taxon>Fungi</taxon>
        <taxon>Dikarya</taxon>
        <taxon>Ascomycota</taxon>
        <taxon>Pezizomycotina</taxon>
        <taxon>Sordariomycetes</taxon>
        <taxon>Sordariomycetidae</taxon>
        <taxon>Sordariales</taxon>
        <taxon>Podosporaceae</taxon>
        <taxon>Triangularia</taxon>
    </lineage>
</organism>
<feature type="chain" id="PRO_5042851454" evidence="2">
    <location>
        <begin position="17"/>
        <end position="196"/>
    </location>
</feature>
<dbReference type="AlphaFoldDB" id="A0AAN6X4W2"/>
<evidence type="ECO:0000313" key="4">
    <source>
        <dbReference type="Proteomes" id="UP001303160"/>
    </source>
</evidence>
<feature type="region of interest" description="Disordered" evidence="1">
    <location>
        <begin position="69"/>
        <end position="91"/>
    </location>
</feature>
<sequence>MLLSLLLAAAATAVVGGCALLPISTIIQVSPISPPFTNPKSLDCSVLCDAPLERKADHTKHAPLGTTIARNPKVAPRPKLAPPHSGIGGRARHSFQESQARCLIARHSDTGHPDNPWGNKNTRPEPLEVIALLGDRRWPCRSEPNSPRPASPHTAGTSKRQRSRASDTGSPTFVVHSRVVRWLCAHVCGFALWCPV</sequence>
<evidence type="ECO:0000256" key="2">
    <source>
        <dbReference type="SAM" id="SignalP"/>
    </source>
</evidence>
<name>A0AAN6X4W2_9PEZI</name>
<feature type="signal peptide" evidence="2">
    <location>
        <begin position="1"/>
        <end position="16"/>
    </location>
</feature>
<protein>
    <submittedName>
        <fullName evidence="3">Uncharacterized protein</fullName>
    </submittedName>
</protein>
<gene>
    <name evidence="3" type="ORF">QBC40DRAFT_41796</name>
</gene>
<evidence type="ECO:0000256" key="1">
    <source>
        <dbReference type="SAM" id="MobiDB-lite"/>
    </source>
</evidence>
<keyword evidence="2" id="KW-0732">Signal</keyword>
<reference evidence="3" key="1">
    <citation type="journal article" date="2023" name="Mol. Phylogenet. Evol.">
        <title>Genome-scale phylogeny and comparative genomics of the fungal order Sordariales.</title>
        <authorList>
            <person name="Hensen N."/>
            <person name="Bonometti L."/>
            <person name="Westerberg I."/>
            <person name="Brannstrom I.O."/>
            <person name="Guillou S."/>
            <person name="Cros-Aarteil S."/>
            <person name="Calhoun S."/>
            <person name="Haridas S."/>
            <person name="Kuo A."/>
            <person name="Mondo S."/>
            <person name="Pangilinan J."/>
            <person name="Riley R."/>
            <person name="LaButti K."/>
            <person name="Andreopoulos B."/>
            <person name="Lipzen A."/>
            <person name="Chen C."/>
            <person name="Yan M."/>
            <person name="Daum C."/>
            <person name="Ng V."/>
            <person name="Clum A."/>
            <person name="Steindorff A."/>
            <person name="Ohm R.A."/>
            <person name="Martin F."/>
            <person name="Silar P."/>
            <person name="Natvig D.O."/>
            <person name="Lalanne C."/>
            <person name="Gautier V."/>
            <person name="Ament-Velasquez S.L."/>
            <person name="Kruys A."/>
            <person name="Hutchinson M.I."/>
            <person name="Powell A.J."/>
            <person name="Barry K."/>
            <person name="Miller A.N."/>
            <person name="Grigoriev I.V."/>
            <person name="Debuchy R."/>
            <person name="Gladieux P."/>
            <person name="Hiltunen Thoren M."/>
            <person name="Johannesson H."/>
        </authorList>
    </citation>
    <scope>NUCLEOTIDE SEQUENCE</scope>
    <source>
        <strain evidence="3">CBS 315.58</strain>
    </source>
</reference>
<feature type="region of interest" description="Disordered" evidence="1">
    <location>
        <begin position="138"/>
        <end position="170"/>
    </location>
</feature>
<proteinExistence type="predicted"/>